<sequence length="116" mass="13122">MFLRIHRSRRASPHFVKSNDLFEPPNYVGLADAERELQSLDAAQRRDKPIKVYISHVIPCDLSSHNGSHAEHFPTGPRSKARDESSSLLRIVMLYSDWLVPQNYIGIGAAQRLGNV</sequence>
<name>A0A194W531_CYTMA</name>
<protein>
    <submittedName>
        <fullName evidence="1">Uncharacterized protein</fullName>
    </submittedName>
</protein>
<dbReference type="AlphaFoldDB" id="A0A194W531"/>
<keyword evidence="2" id="KW-1185">Reference proteome</keyword>
<evidence type="ECO:0000313" key="1">
    <source>
        <dbReference type="EMBL" id="KUI71636.1"/>
    </source>
</evidence>
<gene>
    <name evidence="1" type="ORF">VM1G_11772</name>
</gene>
<dbReference type="EMBL" id="CM003104">
    <property type="protein sequence ID" value="KUI71636.1"/>
    <property type="molecule type" value="Genomic_DNA"/>
</dbReference>
<accession>A0A194W531</accession>
<organism evidence="1 2">
    <name type="scientific">Cytospora mali</name>
    <name type="common">Apple Valsa canker fungus</name>
    <name type="synonym">Valsa mali</name>
    <dbReference type="NCBI Taxonomy" id="578113"/>
    <lineage>
        <taxon>Eukaryota</taxon>
        <taxon>Fungi</taxon>
        <taxon>Dikarya</taxon>
        <taxon>Ascomycota</taxon>
        <taxon>Pezizomycotina</taxon>
        <taxon>Sordariomycetes</taxon>
        <taxon>Sordariomycetidae</taxon>
        <taxon>Diaporthales</taxon>
        <taxon>Cytosporaceae</taxon>
        <taxon>Cytospora</taxon>
    </lineage>
</organism>
<dbReference type="Proteomes" id="UP000078559">
    <property type="component" value="Chromosome 7"/>
</dbReference>
<reference evidence="1" key="1">
    <citation type="submission" date="2014-12" db="EMBL/GenBank/DDBJ databases">
        <title>Genome Sequence of Valsa Canker Pathogens Uncovers a Specific Adaption of Colonization on Woody Bark.</title>
        <authorList>
            <person name="Yin Z."/>
            <person name="Liu H."/>
            <person name="Gao X."/>
            <person name="Li Z."/>
            <person name="Song N."/>
            <person name="Ke X."/>
            <person name="Dai Q."/>
            <person name="Wu Y."/>
            <person name="Sun Y."/>
            <person name="Xu J.-R."/>
            <person name="Kang Z.K."/>
            <person name="Wang L."/>
            <person name="Huang L."/>
        </authorList>
    </citation>
    <scope>NUCLEOTIDE SEQUENCE [LARGE SCALE GENOMIC DNA]</scope>
    <source>
        <strain evidence="1">03-8</strain>
    </source>
</reference>
<proteinExistence type="predicted"/>
<evidence type="ECO:0000313" key="2">
    <source>
        <dbReference type="Proteomes" id="UP000078559"/>
    </source>
</evidence>